<name>A0A2B7YCU0_9EURO</name>
<dbReference type="EMBL" id="PDNB01000001">
    <property type="protein sequence ID" value="PGH19085.1"/>
    <property type="molecule type" value="Genomic_DNA"/>
</dbReference>
<sequence length="407" mass="45767">MLLGSGNQQSMDNTCQKRNGNIICTVDATSRRKLRLAPEWLDSSLSKVFSCIRYSTSYCISEGMEEELVLGYVAVMMLTSRNVRPLKLVPPAQISRPITMPGKNNSVLRKLFGRLDQCMALRATQYSLDSLLCSALFDPSVPCNLTGAASNGIRKALLEDKSNGFDALLRGISHRKAHLSVLWHASVYTGQALPFLSMSLKDLPPICLVAAFWTNTAQSFLHIKYEDIINTSINPATEFTVSYFCRPETRVPWTPAAPFGLTRVENLSLEVKAHYQNLHYPLPWKAEWKLTSGDRISADSRHEVPIIYGNKLGTNSNRNAGDEQNVADSQSRSATSRFFNWHQYNEDGLWLDDGTRTSEDIRQLQRHPWIVDPFDDGDNSESVNETQCLELNMDGILQWRNNVLESG</sequence>
<proteinExistence type="predicted"/>
<protein>
    <submittedName>
        <fullName evidence="1">Uncharacterized protein</fullName>
    </submittedName>
</protein>
<reference evidence="1 2" key="1">
    <citation type="submission" date="2017-10" db="EMBL/GenBank/DDBJ databases">
        <title>Comparative genomics in systemic dimorphic fungi from Ajellomycetaceae.</title>
        <authorList>
            <person name="Munoz J.F."/>
            <person name="Mcewen J.G."/>
            <person name="Clay O.K."/>
            <person name="Cuomo C.A."/>
        </authorList>
    </citation>
    <scope>NUCLEOTIDE SEQUENCE [LARGE SCALE GENOMIC DNA]</scope>
    <source>
        <strain evidence="1 2">UAMH5409</strain>
    </source>
</reference>
<organism evidence="1 2">
    <name type="scientific">Helicocarpus griseus UAMH5409</name>
    <dbReference type="NCBI Taxonomy" id="1447875"/>
    <lineage>
        <taxon>Eukaryota</taxon>
        <taxon>Fungi</taxon>
        <taxon>Dikarya</taxon>
        <taxon>Ascomycota</taxon>
        <taxon>Pezizomycotina</taxon>
        <taxon>Eurotiomycetes</taxon>
        <taxon>Eurotiomycetidae</taxon>
        <taxon>Onygenales</taxon>
        <taxon>Ajellomycetaceae</taxon>
        <taxon>Helicocarpus</taxon>
    </lineage>
</organism>
<accession>A0A2B7YCU0</accession>
<gene>
    <name evidence="1" type="ORF">AJ79_00119</name>
</gene>
<dbReference type="Proteomes" id="UP000223968">
    <property type="component" value="Unassembled WGS sequence"/>
</dbReference>
<comment type="caution">
    <text evidence="1">The sequence shown here is derived from an EMBL/GenBank/DDBJ whole genome shotgun (WGS) entry which is preliminary data.</text>
</comment>
<dbReference type="OrthoDB" id="4170482at2759"/>
<evidence type="ECO:0000313" key="1">
    <source>
        <dbReference type="EMBL" id="PGH19085.1"/>
    </source>
</evidence>
<evidence type="ECO:0000313" key="2">
    <source>
        <dbReference type="Proteomes" id="UP000223968"/>
    </source>
</evidence>
<dbReference type="AlphaFoldDB" id="A0A2B7YCU0"/>
<keyword evidence="2" id="KW-1185">Reference proteome</keyword>